<evidence type="ECO:0000313" key="2">
    <source>
        <dbReference type="Proteomes" id="UP000215127"/>
    </source>
</evidence>
<name>A0A1X7RM77_ZYMT9</name>
<gene>
    <name evidence="1" type="ORF">ZT3D7_G3479</name>
</gene>
<keyword evidence="2" id="KW-1185">Reference proteome</keyword>
<dbReference type="InterPro" id="IPR032675">
    <property type="entry name" value="LRR_dom_sf"/>
</dbReference>
<evidence type="ECO:0000313" key="1">
    <source>
        <dbReference type="EMBL" id="SMQ48330.1"/>
    </source>
</evidence>
<organism evidence="1 2">
    <name type="scientific">Zymoseptoria tritici (strain ST99CH_3D7)</name>
    <dbReference type="NCBI Taxonomy" id="1276538"/>
    <lineage>
        <taxon>Eukaryota</taxon>
        <taxon>Fungi</taxon>
        <taxon>Dikarya</taxon>
        <taxon>Ascomycota</taxon>
        <taxon>Pezizomycotina</taxon>
        <taxon>Dothideomycetes</taxon>
        <taxon>Dothideomycetidae</taxon>
        <taxon>Mycosphaerellales</taxon>
        <taxon>Mycosphaerellaceae</taxon>
        <taxon>Zymoseptoria</taxon>
    </lineage>
</organism>
<dbReference type="AlphaFoldDB" id="A0A1X7RM77"/>
<proteinExistence type="predicted"/>
<dbReference type="EMBL" id="LT853694">
    <property type="protein sequence ID" value="SMQ48330.1"/>
    <property type="molecule type" value="Genomic_DNA"/>
</dbReference>
<protein>
    <recommendedName>
        <fullName evidence="3">F-box domain-containing protein</fullName>
    </recommendedName>
</protein>
<dbReference type="SUPFAM" id="SSF52047">
    <property type="entry name" value="RNI-like"/>
    <property type="match status" value="1"/>
</dbReference>
<evidence type="ECO:0008006" key="3">
    <source>
        <dbReference type="Google" id="ProtNLM"/>
    </source>
</evidence>
<accession>A0A1X7RM77</accession>
<dbReference type="Proteomes" id="UP000215127">
    <property type="component" value="Chromosome 3"/>
</dbReference>
<sequence length="492" mass="55609">MATLDRLPAEVIDEITQSVSFGDTCSLRLTNRNLEEKATSSAFKARFERKNVEMTESGLRQFAQVVEHGSLSHRLKHLTLVAPFYETNALSDEIDDGEIRTPSQLQVLGPNDMLEIVVARMSSTDKGRMESDLEELYEHEEELQILQKNNLDLALLGQAFSSLGKYGITLDTVVAELVLYQEDSATSMLPLYSPSEEIAWAAAAHHAKLILGLLTDGVLNVKHLNLFNSSRMVGTSLAVCDLGTINFNSSRSAVRKLESLSLSLSEEEQHLITTQEDRYGRACFRGFAQMLQSCENLRELDIADYCVDCVEDIAERGPKQSRGILHALNQAELPKLQDLTLQGFYLDHNQLEAVLHRRRTVRKLTLRCICLVQGNLGEALDYFAQETGLEEIHLDSMFSPGRVQFEGPWVDDRVKDNPIRKGYDGLQAHWQRGGCDGTVQYKVFPNNDPPPHNAAARDWFQDLENWYGPPERLCSRARHLLQPEEMWRAEDF</sequence>
<dbReference type="Gene3D" id="3.80.10.10">
    <property type="entry name" value="Ribonuclease Inhibitor"/>
    <property type="match status" value="1"/>
</dbReference>
<reference evidence="1 2" key="1">
    <citation type="submission" date="2016-06" db="EMBL/GenBank/DDBJ databases">
        <authorList>
            <person name="Kjaerup R.B."/>
            <person name="Dalgaard T.S."/>
            <person name="Juul-Madsen H.R."/>
        </authorList>
    </citation>
    <scope>NUCLEOTIDE SEQUENCE [LARGE SCALE GENOMIC DNA]</scope>
</reference>